<evidence type="ECO:0000313" key="6">
    <source>
        <dbReference type="Proteomes" id="UP000033121"/>
    </source>
</evidence>
<sequence length="494" mass="54288">MKHLLLYVLPLIAMAACNQPQNTNSPETASDTAHSESSARNEGGSATAFKAADAIEQAVYSRAFNAVIWGMPAVNFELMAESLSKAKGDFNQVVYWSKPVTAINQTLTPNPDVIYVNPFYDTRKGPVVLEIPPASGISSITGSIDDSWQLPIEDVGPAGLDKGKGGKYLLLPPGFKGKVPSGYFPLPVETYTGFVILRSNLGDRSEQDMARAVDYGKQVKIYPLAEAGNSPKTVYLDLLQTPFGNVIPYDLHFFESLNSFVQREPWLERDMAMIDPLKTIGIEKGKAFSPNARTKEILAAAAKDAHAFIRSDLEKVFDPPFYEGTHWALPVSPATVQAMTTHYNDVNFYPIDQRAVAYSLAYFSAKHLGTGQFYLMNIQDKVRQPLIGSKTYKLNIPANVPVKLYWSVTVYDAATHALVTGMPYASRASNSPGLQKNADGSVDLWFSATAPEGKSANWIPVNAKGNFELLARFYGPEKAFFEKAWKMGDPEEVK</sequence>
<evidence type="ECO:0000256" key="2">
    <source>
        <dbReference type="SAM" id="SignalP"/>
    </source>
</evidence>
<dbReference type="AlphaFoldDB" id="A0A0E9N2D7"/>
<dbReference type="EMBL" id="BBWV01000003">
    <property type="protein sequence ID" value="GAO44167.1"/>
    <property type="molecule type" value="Genomic_DNA"/>
</dbReference>
<dbReference type="InterPro" id="IPR010679">
    <property type="entry name" value="DUF1254"/>
</dbReference>
<gene>
    <name evidence="5" type="ORF">FPE01S_03_02050</name>
</gene>
<feature type="signal peptide" evidence="2">
    <location>
        <begin position="1"/>
        <end position="15"/>
    </location>
</feature>
<feature type="domain" description="DUF1214" evidence="3">
    <location>
        <begin position="372"/>
        <end position="478"/>
    </location>
</feature>
<protein>
    <recommendedName>
        <fullName evidence="7">DUF1254 domain-containing protein</fullName>
    </recommendedName>
</protein>
<feature type="compositionally biased region" description="Polar residues" evidence="1">
    <location>
        <begin position="21"/>
        <end position="32"/>
    </location>
</feature>
<evidence type="ECO:0000259" key="4">
    <source>
        <dbReference type="Pfam" id="PF06863"/>
    </source>
</evidence>
<dbReference type="PANTHER" id="PTHR36509">
    <property type="entry name" value="BLL3101 PROTEIN"/>
    <property type="match status" value="1"/>
</dbReference>
<dbReference type="Gene3D" id="1.10.3360.10">
    <property type="entry name" value="VPA0735-like domain"/>
    <property type="match status" value="1"/>
</dbReference>
<dbReference type="Pfam" id="PF06742">
    <property type="entry name" value="DUF1214"/>
    <property type="match status" value="1"/>
</dbReference>
<dbReference type="PROSITE" id="PS51257">
    <property type="entry name" value="PROKAR_LIPOPROTEIN"/>
    <property type="match status" value="1"/>
</dbReference>
<feature type="domain" description="DUF1254" evidence="4">
    <location>
        <begin position="90"/>
        <end position="223"/>
    </location>
</feature>
<evidence type="ECO:0008006" key="7">
    <source>
        <dbReference type="Google" id="ProtNLM"/>
    </source>
</evidence>
<evidence type="ECO:0000256" key="1">
    <source>
        <dbReference type="SAM" id="MobiDB-lite"/>
    </source>
</evidence>
<name>A0A0E9N2D7_9BACT</name>
<evidence type="ECO:0000259" key="3">
    <source>
        <dbReference type="Pfam" id="PF06742"/>
    </source>
</evidence>
<evidence type="ECO:0000313" key="5">
    <source>
        <dbReference type="EMBL" id="GAO44167.1"/>
    </source>
</evidence>
<dbReference type="InterPro" id="IPR037049">
    <property type="entry name" value="DUF1214_C_sf"/>
</dbReference>
<accession>A0A0E9N2D7</accession>
<proteinExistence type="predicted"/>
<feature type="chain" id="PRO_5012294390" description="DUF1254 domain-containing protein" evidence="2">
    <location>
        <begin position="16"/>
        <end position="494"/>
    </location>
</feature>
<keyword evidence="2" id="KW-0732">Signal</keyword>
<feature type="region of interest" description="Disordered" evidence="1">
    <location>
        <begin position="21"/>
        <end position="45"/>
    </location>
</feature>
<dbReference type="InterPro" id="IPR037050">
    <property type="entry name" value="DUF1254_sf"/>
</dbReference>
<dbReference type="STRING" id="1220578.FPE01S_03_02050"/>
<organism evidence="5 6">
    <name type="scientific">Flavihumibacter petaseus NBRC 106054</name>
    <dbReference type="NCBI Taxonomy" id="1220578"/>
    <lineage>
        <taxon>Bacteria</taxon>
        <taxon>Pseudomonadati</taxon>
        <taxon>Bacteroidota</taxon>
        <taxon>Chitinophagia</taxon>
        <taxon>Chitinophagales</taxon>
        <taxon>Chitinophagaceae</taxon>
        <taxon>Flavihumibacter</taxon>
    </lineage>
</organism>
<dbReference type="PANTHER" id="PTHR36509:SF3">
    <property type="entry name" value="SIGNAL PEPTIDE PROTEIN"/>
    <property type="match status" value="1"/>
</dbReference>
<dbReference type="RefSeq" id="WP_083990336.1">
    <property type="nucleotide sequence ID" value="NZ_BBWV01000003.1"/>
</dbReference>
<dbReference type="Gene3D" id="2.60.120.600">
    <property type="entry name" value="Domain of unknown function DUF1214, C-terminal domain"/>
    <property type="match status" value="1"/>
</dbReference>
<dbReference type="Proteomes" id="UP000033121">
    <property type="component" value="Unassembled WGS sequence"/>
</dbReference>
<keyword evidence="6" id="KW-1185">Reference proteome</keyword>
<dbReference type="Gene3D" id="2.60.40.1610">
    <property type="entry name" value="Domain of unknown function DUF1254"/>
    <property type="match status" value="1"/>
</dbReference>
<reference evidence="5 6" key="1">
    <citation type="submission" date="2015-04" db="EMBL/GenBank/DDBJ databases">
        <title>Whole genome shotgun sequence of Flavihumibacter petaseus NBRC 106054.</title>
        <authorList>
            <person name="Miyazawa S."/>
            <person name="Hosoyama A."/>
            <person name="Hashimoto M."/>
            <person name="Noguchi M."/>
            <person name="Tsuchikane K."/>
            <person name="Ohji S."/>
            <person name="Yamazoe A."/>
            <person name="Ichikawa N."/>
            <person name="Kimura A."/>
            <person name="Fujita N."/>
        </authorList>
    </citation>
    <scope>NUCLEOTIDE SEQUENCE [LARGE SCALE GENOMIC DNA]</scope>
    <source>
        <strain evidence="5 6">NBRC 106054</strain>
    </source>
</reference>
<dbReference type="InterPro" id="IPR010621">
    <property type="entry name" value="DUF1214"/>
</dbReference>
<comment type="caution">
    <text evidence="5">The sequence shown here is derived from an EMBL/GenBank/DDBJ whole genome shotgun (WGS) entry which is preliminary data.</text>
</comment>
<dbReference type="OrthoDB" id="272779at2"/>
<dbReference type="SUPFAM" id="SSF160935">
    <property type="entry name" value="VPA0735-like"/>
    <property type="match status" value="1"/>
</dbReference>
<dbReference type="Pfam" id="PF06863">
    <property type="entry name" value="DUF1254"/>
    <property type="match status" value="1"/>
</dbReference>